<evidence type="ECO:0000256" key="3">
    <source>
        <dbReference type="ARBA" id="ARBA00022448"/>
    </source>
</evidence>
<evidence type="ECO:0000256" key="12">
    <source>
        <dbReference type="ARBA" id="ARBA00033708"/>
    </source>
</evidence>
<evidence type="ECO:0000313" key="15">
    <source>
        <dbReference type="EMBL" id="TDX46484.1"/>
    </source>
</evidence>
<reference evidence="15 16" key="1">
    <citation type="submission" date="2019-03" db="EMBL/GenBank/DDBJ databases">
        <title>Subsurface microbial communities from deep shales in Ohio and West Virginia, USA.</title>
        <authorList>
            <person name="Wrighton K."/>
        </authorList>
    </citation>
    <scope>NUCLEOTIDE SEQUENCE [LARGE SCALE GENOMIC DNA]</scope>
    <source>
        <strain evidence="15 16">MSL 6dP</strain>
    </source>
</reference>
<keyword evidence="8 14" id="KW-0915">Sodium</keyword>
<dbReference type="Pfam" id="PF00474">
    <property type="entry name" value="SSF"/>
    <property type="match status" value="1"/>
</dbReference>
<sequence length="489" mass="53330">MIQIQTLVTFIIYFIFLMGIGIYFYKKTTNIEDYLLGGRGMGSWVTALSAQASDMSGWLLMGLPGAVYLGGVKESWIAIGLFIGTVLNWKFVAPRLRVYTGNTNSMTLASFFEDRFQDPTGLLRVITAIITLIFFTIYSSSGLVAAGKLFEAMFSINYSVAVIVGAIVIVLYTFLGGFLAVCWTDLFQGILMFLAITIVPILAYNNVGGIDSIREAMISKNISMGLIPEVNLPLLAIISTMAWGLGYFGQPHILARFMSIKSIKKLPEAMTIAIVWVLISLGGAVVVGLISIPMFPNIADSERVFIEMITQIFNPWIGGILLAAILSAIMSTIDSQLLVSSSTLTEDFYDKVIKKDASEEELMHVGRICVLLISVVALFLALNPNNTVLGLVSYAWGGFGAAFGPVVLFALFSKKTTWKSALAGMIVGTIVLVIWKQVGLGSIMYEIVPGFIANVLTISIINIFIVEENDQILDEFDQVVETVQNGDLL</sequence>
<name>A0A4R8GSS0_9FIRM</name>
<feature type="transmembrane region" description="Helical" evidence="14">
    <location>
        <begin position="418"/>
        <end position="435"/>
    </location>
</feature>
<feature type="transmembrane region" description="Helical" evidence="14">
    <location>
        <begin position="447"/>
        <end position="466"/>
    </location>
</feature>
<keyword evidence="16" id="KW-1185">Reference proteome</keyword>
<dbReference type="GO" id="GO:0005298">
    <property type="term" value="F:proline:sodium symporter activity"/>
    <property type="evidence" value="ECO:0007669"/>
    <property type="project" value="UniProtKB-UniRule"/>
</dbReference>
<evidence type="ECO:0000256" key="6">
    <source>
        <dbReference type="ARBA" id="ARBA00022847"/>
    </source>
</evidence>
<dbReference type="InterPro" id="IPR050277">
    <property type="entry name" value="Sodium:Solute_Symporter"/>
</dbReference>
<keyword evidence="5 14" id="KW-0812">Transmembrane</keyword>
<keyword evidence="9 14" id="KW-0406">Ion transport</keyword>
<dbReference type="PANTHER" id="PTHR48086">
    <property type="entry name" value="SODIUM/PROLINE SYMPORTER-RELATED"/>
    <property type="match status" value="1"/>
</dbReference>
<dbReference type="InterPro" id="IPR011851">
    <property type="entry name" value="Na/Pro_symporter"/>
</dbReference>
<evidence type="ECO:0000256" key="8">
    <source>
        <dbReference type="ARBA" id="ARBA00023053"/>
    </source>
</evidence>
<feature type="transmembrane region" description="Helical" evidence="14">
    <location>
        <begin position="158"/>
        <end position="180"/>
    </location>
</feature>
<feature type="transmembrane region" description="Helical" evidence="14">
    <location>
        <begin position="269"/>
        <end position="292"/>
    </location>
</feature>
<dbReference type="NCBIfam" id="TIGR02121">
    <property type="entry name" value="Na_Pro_sym"/>
    <property type="match status" value="1"/>
</dbReference>
<feature type="transmembrane region" description="Helical" evidence="14">
    <location>
        <begin position="122"/>
        <end position="146"/>
    </location>
</feature>
<protein>
    <recommendedName>
        <fullName evidence="14">Sodium/proline symporter</fullName>
    </recommendedName>
    <alternativeName>
        <fullName evidence="14">Proline permease</fullName>
    </alternativeName>
</protein>
<evidence type="ECO:0000256" key="7">
    <source>
        <dbReference type="ARBA" id="ARBA00022989"/>
    </source>
</evidence>
<dbReference type="PROSITE" id="PS00456">
    <property type="entry name" value="NA_SOLUT_SYMP_1"/>
    <property type="match status" value="1"/>
</dbReference>
<evidence type="ECO:0000256" key="14">
    <source>
        <dbReference type="RuleBase" id="RU366012"/>
    </source>
</evidence>
<feature type="transmembrane region" description="Helical" evidence="14">
    <location>
        <begin position="76"/>
        <end position="93"/>
    </location>
</feature>
<accession>A0A4R8GSS0</accession>
<evidence type="ECO:0000256" key="9">
    <source>
        <dbReference type="ARBA" id="ARBA00023065"/>
    </source>
</evidence>
<dbReference type="PROSITE" id="PS50283">
    <property type="entry name" value="NA_SOLUT_SYMP_3"/>
    <property type="match status" value="1"/>
</dbReference>
<comment type="subcellular location">
    <subcellularLocation>
        <location evidence="1 14">Cell membrane</location>
        <topology evidence="1 14">Multi-pass membrane protein</topology>
    </subcellularLocation>
</comment>
<dbReference type="InterPro" id="IPR001734">
    <property type="entry name" value="Na/solute_symporter"/>
</dbReference>
<evidence type="ECO:0000256" key="11">
    <source>
        <dbReference type="ARBA" id="ARBA00023201"/>
    </source>
</evidence>
<keyword evidence="3 14" id="KW-0813">Transport</keyword>
<gene>
    <name evidence="15" type="ORF">C7959_14020</name>
</gene>
<dbReference type="EMBL" id="SOEG01000040">
    <property type="protein sequence ID" value="TDX46484.1"/>
    <property type="molecule type" value="Genomic_DNA"/>
</dbReference>
<comment type="function">
    <text evidence="14">Catalyzes the sodium-dependent uptake of extracellular L-proline.</text>
</comment>
<dbReference type="Gene3D" id="1.20.1730.10">
    <property type="entry name" value="Sodium/glucose cotransporter"/>
    <property type="match status" value="1"/>
</dbReference>
<feature type="transmembrane region" description="Helical" evidence="14">
    <location>
        <begin position="186"/>
        <end position="205"/>
    </location>
</feature>
<evidence type="ECO:0000256" key="1">
    <source>
        <dbReference type="ARBA" id="ARBA00004651"/>
    </source>
</evidence>
<evidence type="ECO:0000256" key="13">
    <source>
        <dbReference type="RuleBase" id="RU362091"/>
    </source>
</evidence>
<evidence type="ECO:0000256" key="2">
    <source>
        <dbReference type="ARBA" id="ARBA00006434"/>
    </source>
</evidence>
<feature type="transmembrane region" description="Helical" evidence="14">
    <location>
        <begin position="364"/>
        <end position="382"/>
    </location>
</feature>
<dbReference type="RefSeq" id="WP_134118720.1">
    <property type="nucleotide sequence ID" value="NZ_SOEG01000040.1"/>
</dbReference>
<evidence type="ECO:0000313" key="16">
    <source>
        <dbReference type="Proteomes" id="UP000295832"/>
    </source>
</evidence>
<dbReference type="PANTHER" id="PTHR48086:SF3">
    <property type="entry name" value="SODIUM_PROLINE SYMPORTER"/>
    <property type="match status" value="1"/>
</dbReference>
<dbReference type="GO" id="GO:0031402">
    <property type="term" value="F:sodium ion binding"/>
    <property type="evidence" value="ECO:0007669"/>
    <property type="project" value="UniProtKB-UniRule"/>
</dbReference>
<dbReference type="CDD" id="cd11475">
    <property type="entry name" value="SLC5sbd_PutP"/>
    <property type="match status" value="1"/>
</dbReference>
<feature type="transmembrane region" description="Helical" evidence="14">
    <location>
        <begin position="313"/>
        <end position="333"/>
    </location>
</feature>
<dbReference type="GO" id="GO:0015193">
    <property type="term" value="F:L-proline transmembrane transporter activity"/>
    <property type="evidence" value="ECO:0007669"/>
    <property type="project" value="TreeGrafter"/>
</dbReference>
<keyword evidence="11 14" id="KW-0739">Sodium transport</keyword>
<feature type="transmembrane region" description="Helical" evidence="14">
    <location>
        <begin position="226"/>
        <end position="249"/>
    </location>
</feature>
<evidence type="ECO:0000256" key="4">
    <source>
        <dbReference type="ARBA" id="ARBA00022475"/>
    </source>
</evidence>
<organism evidence="15 16">
    <name type="scientific">Orenia marismortui</name>
    <dbReference type="NCBI Taxonomy" id="46469"/>
    <lineage>
        <taxon>Bacteria</taxon>
        <taxon>Bacillati</taxon>
        <taxon>Bacillota</taxon>
        <taxon>Clostridia</taxon>
        <taxon>Halanaerobiales</taxon>
        <taxon>Halobacteroidaceae</taxon>
        <taxon>Orenia</taxon>
    </lineage>
</organism>
<feature type="transmembrane region" description="Helical" evidence="14">
    <location>
        <begin position="394"/>
        <end position="412"/>
    </location>
</feature>
<keyword evidence="14" id="KW-0029">Amino-acid transport</keyword>
<evidence type="ECO:0000256" key="10">
    <source>
        <dbReference type="ARBA" id="ARBA00023136"/>
    </source>
</evidence>
<feature type="transmembrane region" description="Helical" evidence="14">
    <location>
        <begin position="45"/>
        <end position="69"/>
    </location>
</feature>
<feature type="transmembrane region" description="Helical" evidence="14">
    <location>
        <begin position="7"/>
        <end position="25"/>
    </location>
</feature>
<keyword evidence="4 14" id="KW-1003">Cell membrane</keyword>
<comment type="caution">
    <text evidence="15">The sequence shown here is derived from an EMBL/GenBank/DDBJ whole genome shotgun (WGS) entry which is preliminary data.</text>
</comment>
<dbReference type="Proteomes" id="UP000295832">
    <property type="component" value="Unassembled WGS sequence"/>
</dbReference>
<keyword evidence="7 14" id="KW-1133">Transmembrane helix</keyword>
<dbReference type="NCBIfam" id="TIGR00813">
    <property type="entry name" value="sss"/>
    <property type="match status" value="1"/>
</dbReference>
<proteinExistence type="inferred from homology"/>
<dbReference type="InterPro" id="IPR038377">
    <property type="entry name" value="Na/Glc_symporter_sf"/>
</dbReference>
<dbReference type="GO" id="GO:0015824">
    <property type="term" value="P:proline transport"/>
    <property type="evidence" value="ECO:0007669"/>
    <property type="project" value="UniProtKB-UniRule"/>
</dbReference>
<dbReference type="AlphaFoldDB" id="A0A4R8GSS0"/>
<dbReference type="GO" id="GO:0005886">
    <property type="term" value="C:plasma membrane"/>
    <property type="evidence" value="ECO:0007669"/>
    <property type="project" value="UniProtKB-SubCell"/>
</dbReference>
<dbReference type="STRING" id="926561.GCA_000379025_00073"/>
<dbReference type="InterPro" id="IPR018212">
    <property type="entry name" value="Na/solute_symporter_CS"/>
</dbReference>
<comment type="similarity">
    <text evidence="2 13">Belongs to the sodium:solute symporter (SSF) (TC 2.A.21) family.</text>
</comment>
<keyword evidence="10 14" id="KW-0472">Membrane</keyword>
<comment type="catalytic activity">
    <reaction evidence="12">
        <text>L-proline(in) + Na(+)(in) = L-proline(out) + Na(+)(out)</text>
        <dbReference type="Rhea" id="RHEA:28967"/>
        <dbReference type="ChEBI" id="CHEBI:29101"/>
        <dbReference type="ChEBI" id="CHEBI:60039"/>
    </reaction>
</comment>
<evidence type="ECO:0000256" key="5">
    <source>
        <dbReference type="ARBA" id="ARBA00022692"/>
    </source>
</evidence>
<keyword evidence="6 14" id="KW-0769">Symport</keyword>